<dbReference type="STRING" id="519424.AZF04_02020"/>
<dbReference type="RefSeq" id="WP_061947343.1">
    <property type="nucleotide sequence ID" value="NZ_LTAO01000001.1"/>
</dbReference>
<evidence type="ECO:0000256" key="1">
    <source>
        <dbReference type="ARBA" id="ARBA00006711"/>
    </source>
</evidence>
<gene>
    <name evidence="10" type="primary">rpoZ</name>
    <name evidence="11" type="ORF">AZF04_02020</name>
</gene>
<dbReference type="InterPro" id="IPR006110">
    <property type="entry name" value="Pol_omega/Rpo6/RPB6"/>
</dbReference>
<evidence type="ECO:0000256" key="6">
    <source>
        <dbReference type="ARBA" id="ARBA00022695"/>
    </source>
</evidence>
<keyword evidence="5 10" id="KW-0808">Transferase</keyword>
<dbReference type="PANTHER" id="PTHR34476">
    <property type="entry name" value="DNA-DIRECTED RNA POLYMERASE SUBUNIT OMEGA"/>
    <property type="match status" value="1"/>
</dbReference>
<evidence type="ECO:0000256" key="7">
    <source>
        <dbReference type="ARBA" id="ARBA00023163"/>
    </source>
</evidence>
<dbReference type="GO" id="GO:0003677">
    <property type="term" value="F:DNA binding"/>
    <property type="evidence" value="ECO:0007669"/>
    <property type="project" value="UniProtKB-UniRule"/>
</dbReference>
<keyword evidence="4 10" id="KW-0240">DNA-directed RNA polymerase</keyword>
<dbReference type="HAMAP" id="MF_00366">
    <property type="entry name" value="RNApol_bact_RpoZ"/>
    <property type="match status" value="1"/>
</dbReference>
<dbReference type="InterPro" id="IPR036161">
    <property type="entry name" value="RPB6/omega-like_sf"/>
</dbReference>
<dbReference type="SUPFAM" id="SSF63562">
    <property type="entry name" value="RPB6/omega subunit-like"/>
    <property type="match status" value="1"/>
</dbReference>
<comment type="subunit">
    <text evidence="10">The RNAP catalytic core consists of 2 alpha, 1 beta, 1 beta' and 1 omega subunit. When a sigma factor is associated with the core the holoenzyme is formed, which can initiate transcription.</text>
</comment>
<dbReference type="EC" id="2.7.7.6" evidence="2 10"/>
<sequence>MLYPSIDSLMDKLDSKYTLVTVSSKRAREMKENVSRGPLVNKPQSYKPVGLALEEIIQENLRFERNELISEDE</sequence>
<keyword evidence="12" id="KW-1185">Reference proteome</keyword>
<comment type="similarity">
    <text evidence="1 10">Belongs to the RNA polymerase subunit omega family.</text>
</comment>
<evidence type="ECO:0000256" key="2">
    <source>
        <dbReference type="ARBA" id="ARBA00012418"/>
    </source>
</evidence>
<dbReference type="GO" id="GO:0006351">
    <property type="term" value="P:DNA-templated transcription"/>
    <property type="evidence" value="ECO:0007669"/>
    <property type="project" value="UniProtKB-UniRule"/>
</dbReference>
<dbReference type="SMART" id="SM01409">
    <property type="entry name" value="RNA_pol_Rpb6"/>
    <property type="match status" value="1"/>
</dbReference>
<evidence type="ECO:0000256" key="4">
    <source>
        <dbReference type="ARBA" id="ARBA00022478"/>
    </source>
</evidence>
<reference evidence="11" key="1">
    <citation type="submission" date="2016-02" db="EMBL/GenBank/DDBJ databases">
        <title>Genome sequence of Bacillus trypoxylicola KCTC 13244(T).</title>
        <authorList>
            <person name="Jeong H."/>
            <person name="Park S.-H."/>
            <person name="Choi S.-K."/>
        </authorList>
    </citation>
    <scope>NUCLEOTIDE SEQUENCE [LARGE SCALE GENOMIC DNA]</scope>
    <source>
        <strain evidence="11">KCTC 13244</strain>
    </source>
</reference>
<keyword evidence="6 10" id="KW-0548">Nucleotidyltransferase</keyword>
<evidence type="ECO:0000256" key="10">
    <source>
        <dbReference type="HAMAP-Rule" id="MF_00366"/>
    </source>
</evidence>
<dbReference type="GO" id="GO:0003899">
    <property type="term" value="F:DNA-directed RNA polymerase activity"/>
    <property type="evidence" value="ECO:0007669"/>
    <property type="project" value="UniProtKB-UniRule"/>
</dbReference>
<name>A0A162FA65_9BACI</name>
<evidence type="ECO:0000256" key="5">
    <source>
        <dbReference type="ARBA" id="ARBA00022679"/>
    </source>
</evidence>
<evidence type="ECO:0000256" key="9">
    <source>
        <dbReference type="ARBA" id="ARBA00048552"/>
    </source>
</evidence>
<dbReference type="Proteomes" id="UP000075806">
    <property type="component" value="Unassembled WGS sequence"/>
</dbReference>
<comment type="catalytic activity">
    <reaction evidence="9 10">
        <text>RNA(n) + a ribonucleoside 5'-triphosphate = RNA(n+1) + diphosphate</text>
        <dbReference type="Rhea" id="RHEA:21248"/>
        <dbReference type="Rhea" id="RHEA-COMP:14527"/>
        <dbReference type="Rhea" id="RHEA-COMP:17342"/>
        <dbReference type="ChEBI" id="CHEBI:33019"/>
        <dbReference type="ChEBI" id="CHEBI:61557"/>
        <dbReference type="ChEBI" id="CHEBI:140395"/>
        <dbReference type="EC" id="2.7.7.6"/>
    </reaction>
</comment>
<organism evidence="11 12">
    <name type="scientific">Alkalihalobacillus trypoxylicola</name>
    <dbReference type="NCBI Taxonomy" id="519424"/>
    <lineage>
        <taxon>Bacteria</taxon>
        <taxon>Bacillati</taxon>
        <taxon>Bacillota</taxon>
        <taxon>Bacilli</taxon>
        <taxon>Bacillales</taxon>
        <taxon>Bacillaceae</taxon>
        <taxon>Alkalihalobacillus</taxon>
    </lineage>
</organism>
<proteinExistence type="inferred from homology"/>
<comment type="function">
    <text evidence="10">Promotes RNA polymerase assembly. Latches the N- and C-terminal regions of the beta' subunit thereby facilitating its interaction with the beta and alpha subunits.</text>
</comment>
<dbReference type="InterPro" id="IPR003716">
    <property type="entry name" value="DNA-dir_RNA_pol_omega"/>
</dbReference>
<dbReference type="Pfam" id="PF01192">
    <property type="entry name" value="RNA_pol_Rpb6"/>
    <property type="match status" value="1"/>
</dbReference>
<evidence type="ECO:0000313" key="11">
    <source>
        <dbReference type="EMBL" id="KYG35135.1"/>
    </source>
</evidence>
<protein>
    <recommendedName>
        <fullName evidence="3 10">DNA-directed RNA polymerase subunit omega</fullName>
        <shortName evidence="10">RNAP omega subunit</shortName>
        <ecNumber evidence="2 10">2.7.7.6</ecNumber>
    </recommendedName>
    <alternativeName>
        <fullName evidence="10">RNA polymerase omega subunit</fullName>
    </alternativeName>
    <alternativeName>
        <fullName evidence="8 10">Transcriptase subunit omega</fullName>
    </alternativeName>
</protein>
<dbReference type="NCBIfam" id="TIGR00690">
    <property type="entry name" value="rpoZ"/>
    <property type="match status" value="1"/>
</dbReference>
<accession>A0A162FA65</accession>
<dbReference type="GO" id="GO:0000428">
    <property type="term" value="C:DNA-directed RNA polymerase complex"/>
    <property type="evidence" value="ECO:0007669"/>
    <property type="project" value="UniProtKB-KW"/>
</dbReference>
<keyword evidence="7 10" id="KW-0804">Transcription</keyword>
<evidence type="ECO:0000313" key="12">
    <source>
        <dbReference type="Proteomes" id="UP000075806"/>
    </source>
</evidence>
<comment type="caution">
    <text evidence="11">The sequence shown here is derived from an EMBL/GenBank/DDBJ whole genome shotgun (WGS) entry which is preliminary data.</text>
</comment>
<dbReference type="EMBL" id="LTAO01000001">
    <property type="protein sequence ID" value="KYG35135.1"/>
    <property type="molecule type" value="Genomic_DNA"/>
</dbReference>
<dbReference type="PANTHER" id="PTHR34476:SF1">
    <property type="entry name" value="DNA-DIRECTED RNA POLYMERASE SUBUNIT OMEGA"/>
    <property type="match status" value="1"/>
</dbReference>
<evidence type="ECO:0000256" key="3">
    <source>
        <dbReference type="ARBA" id="ARBA00013725"/>
    </source>
</evidence>
<dbReference type="Gene3D" id="3.90.940.10">
    <property type="match status" value="1"/>
</dbReference>
<dbReference type="OrthoDB" id="9815459at2"/>
<evidence type="ECO:0000256" key="8">
    <source>
        <dbReference type="ARBA" id="ARBA00029924"/>
    </source>
</evidence>
<dbReference type="AlphaFoldDB" id="A0A162FA65"/>